<gene>
    <name evidence="3" type="ORF">NET02_04745</name>
</gene>
<evidence type="ECO:0000256" key="1">
    <source>
        <dbReference type="SAM" id="Coils"/>
    </source>
</evidence>
<comment type="caution">
    <text evidence="3">The sequence shown here is derived from an EMBL/GenBank/DDBJ whole genome shotgun (WGS) entry which is preliminary data.</text>
</comment>
<feature type="domain" description="Spermatogenesis-associated protein 20-like TRX" evidence="2">
    <location>
        <begin position="2"/>
        <end position="163"/>
    </location>
</feature>
<protein>
    <submittedName>
        <fullName evidence="3">Thioredoxin domain-containing protein</fullName>
    </submittedName>
</protein>
<dbReference type="Gene3D" id="3.40.30.10">
    <property type="entry name" value="Glutaredoxin"/>
    <property type="match status" value="1"/>
</dbReference>
<dbReference type="InterPro" id="IPR036249">
    <property type="entry name" value="Thioredoxin-like_sf"/>
</dbReference>
<feature type="coiled-coil region" evidence="1">
    <location>
        <begin position="375"/>
        <end position="402"/>
    </location>
</feature>
<dbReference type="PANTHER" id="PTHR42899:SF1">
    <property type="entry name" value="SPERMATOGENESIS-ASSOCIATED PROTEIN 20"/>
    <property type="match status" value="1"/>
</dbReference>
<keyword evidence="4" id="KW-1185">Reference proteome</keyword>
<sequence>MPNRLQHETSPYLLQHADNPVDWYPWGEEAFRVAREQDKPILLSIGYSACHWCHVMEHESFENPEIAHLMNELFINIKVDREERPDLDELYMSAVQVLTGHGGWPLTVFLTPDGKPFYGGTYFPPEDRGQMPGFPRVLLAVAEAYHQRRDEVERASSELVKHLEQQFRLPLEPTSLQPSLLDEAARNLVPHFDREHGGFGGAPKFPSPMPLEFLLRTFKRTGAPRALEMVTITLDRMARGGIYDQIGGGFHRYAVDAVWLVPHFEKMLYDNALLSRVYLLAYQASGNPFFRRIAEETIDYVLREMTSPEGGFYATQDADSEGEEGKFYLWTPEEIEDVLGSEQARVVMRYFGVRPGGNFEGKSILYIPHDPRQVAAELGLELDELERAIADARRKLYDARARRVWPGRDEKVIVSWNGLMLRAMAEAASVLGREDYAAAAVRNAEFLSSTVARDGHLFHVYKDGRAKIEGMLEDYAYLINGLVSLYEATFEARWIAWARELAETMLAEFSDPEQGDFFDTSVRSEALVARPKGLFDSATPSGNGAAAEALLRLSLLLGETRYQQRATAILERYARLASEHPVGFGQFLIAIDFALGQPFEVALVGEPSAPDTRALLRVVREPYQPYKVVALRQPGDEQAAEIVPLLAHRTMVDSRATAYVCRNFACQQPVTEPEALAEQLGVAVP</sequence>
<dbReference type="Proteomes" id="UP001165306">
    <property type="component" value="Unassembled WGS sequence"/>
</dbReference>
<dbReference type="Pfam" id="PF03190">
    <property type="entry name" value="Thioredox_DsbH"/>
    <property type="match status" value="1"/>
</dbReference>
<dbReference type="RefSeq" id="WP_284056223.1">
    <property type="nucleotide sequence ID" value="NZ_JAMSLR010000002.1"/>
</dbReference>
<dbReference type="InterPro" id="IPR024705">
    <property type="entry name" value="Ssp411"/>
</dbReference>
<dbReference type="SUPFAM" id="SSF52833">
    <property type="entry name" value="Thioredoxin-like"/>
    <property type="match status" value="1"/>
</dbReference>
<dbReference type="CDD" id="cd02955">
    <property type="entry name" value="SSP411"/>
    <property type="match status" value="1"/>
</dbReference>
<keyword evidence="1" id="KW-0175">Coiled coil</keyword>
<dbReference type="GO" id="GO:0005975">
    <property type="term" value="P:carbohydrate metabolic process"/>
    <property type="evidence" value="ECO:0007669"/>
    <property type="project" value="InterPro"/>
</dbReference>
<name>A0AA41WEA7_9BACT</name>
<dbReference type="PIRSF" id="PIRSF006402">
    <property type="entry name" value="UCP006402_thioredoxin"/>
    <property type="match status" value="1"/>
</dbReference>
<dbReference type="InterPro" id="IPR008928">
    <property type="entry name" value="6-hairpin_glycosidase_sf"/>
</dbReference>
<evidence type="ECO:0000313" key="3">
    <source>
        <dbReference type="EMBL" id="MCM8748445.1"/>
    </source>
</evidence>
<evidence type="ECO:0000259" key="2">
    <source>
        <dbReference type="Pfam" id="PF03190"/>
    </source>
</evidence>
<proteinExistence type="predicted"/>
<dbReference type="PANTHER" id="PTHR42899">
    <property type="entry name" value="SPERMATOGENESIS-ASSOCIATED PROTEIN 20"/>
    <property type="match status" value="1"/>
</dbReference>
<reference evidence="3" key="1">
    <citation type="submission" date="2022-06" db="EMBL/GenBank/DDBJ databases">
        <title>CFH 74404 Thermomicrobiaceae sp.</title>
        <authorList>
            <person name="Ming H."/>
            <person name="Li W.-J."/>
            <person name="Zhao Z."/>
        </authorList>
    </citation>
    <scope>NUCLEOTIDE SEQUENCE</scope>
    <source>
        <strain evidence="3">CFH 74404</strain>
    </source>
</reference>
<organism evidence="3 4">
    <name type="scientific">Thermalbibacter longus</name>
    <dbReference type="NCBI Taxonomy" id="2951981"/>
    <lineage>
        <taxon>Bacteria</taxon>
        <taxon>Pseudomonadati</taxon>
        <taxon>Thermomicrobiota</taxon>
        <taxon>Thermomicrobia</taxon>
        <taxon>Thermomicrobiales</taxon>
        <taxon>Thermomicrobiaceae</taxon>
        <taxon>Thermalbibacter</taxon>
    </lineage>
</organism>
<dbReference type="Gene3D" id="1.50.10.10">
    <property type="match status" value="1"/>
</dbReference>
<dbReference type="SUPFAM" id="SSF48208">
    <property type="entry name" value="Six-hairpin glycosidases"/>
    <property type="match status" value="1"/>
</dbReference>
<evidence type="ECO:0000313" key="4">
    <source>
        <dbReference type="Proteomes" id="UP001165306"/>
    </source>
</evidence>
<dbReference type="InterPro" id="IPR012341">
    <property type="entry name" value="6hp_glycosidase-like_sf"/>
</dbReference>
<accession>A0AA41WEA7</accession>
<dbReference type="InterPro" id="IPR004879">
    <property type="entry name" value="Ssp411-like_TRX"/>
</dbReference>
<dbReference type="EMBL" id="JAMSLR010000002">
    <property type="protein sequence ID" value="MCM8748445.1"/>
    <property type="molecule type" value="Genomic_DNA"/>
</dbReference>
<dbReference type="AlphaFoldDB" id="A0AA41WEA7"/>